<protein>
    <submittedName>
        <fullName evidence="2">Exonuclease domain-containing protein</fullName>
    </submittedName>
</protein>
<evidence type="ECO:0000313" key="2">
    <source>
        <dbReference type="EMBL" id="MEA5257218.1"/>
    </source>
</evidence>
<dbReference type="RefSeq" id="WP_323247456.1">
    <property type="nucleotide sequence ID" value="NZ_JAYFUL010000006.1"/>
</dbReference>
<reference evidence="2 3" key="1">
    <citation type="submission" date="2023-12" db="EMBL/GenBank/DDBJ databases">
        <title>Novel species of the genus Arcicella isolated from rivers.</title>
        <authorList>
            <person name="Lu H."/>
        </authorList>
    </citation>
    <scope>NUCLEOTIDE SEQUENCE [LARGE SCALE GENOMIC DNA]</scope>
    <source>
        <strain evidence="2 3">LMG 21963</strain>
    </source>
</reference>
<comment type="caution">
    <text evidence="2">The sequence shown here is derived from an EMBL/GenBank/DDBJ whole genome shotgun (WGS) entry which is preliminary data.</text>
</comment>
<feature type="domain" description="BRCT" evidence="1">
    <location>
        <begin position="204"/>
        <end position="296"/>
    </location>
</feature>
<keyword evidence="2" id="KW-0378">Hydrolase</keyword>
<dbReference type="PANTHER" id="PTHR30231:SF42">
    <property type="entry name" value="EXONUCLEASE"/>
    <property type="match status" value="1"/>
</dbReference>
<dbReference type="SUPFAM" id="SSF52113">
    <property type="entry name" value="BRCT domain"/>
    <property type="match status" value="1"/>
</dbReference>
<dbReference type="InterPro" id="IPR036397">
    <property type="entry name" value="RNaseH_sf"/>
</dbReference>
<dbReference type="SUPFAM" id="SSF53098">
    <property type="entry name" value="Ribonuclease H-like"/>
    <property type="match status" value="1"/>
</dbReference>
<dbReference type="Gene3D" id="3.40.50.10190">
    <property type="entry name" value="BRCT domain"/>
    <property type="match status" value="1"/>
</dbReference>
<dbReference type="PROSITE" id="PS50172">
    <property type="entry name" value="BRCT"/>
    <property type="match status" value="1"/>
</dbReference>
<dbReference type="Pfam" id="PF00533">
    <property type="entry name" value="BRCT"/>
    <property type="match status" value="1"/>
</dbReference>
<dbReference type="Pfam" id="PF00929">
    <property type="entry name" value="RNase_T"/>
    <property type="match status" value="1"/>
</dbReference>
<dbReference type="SMART" id="SM00479">
    <property type="entry name" value="EXOIII"/>
    <property type="match status" value="1"/>
</dbReference>
<evidence type="ECO:0000259" key="1">
    <source>
        <dbReference type="PROSITE" id="PS50172"/>
    </source>
</evidence>
<gene>
    <name evidence="2" type="ORF">VB264_05425</name>
</gene>
<dbReference type="EMBL" id="JAYFUL010000006">
    <property type="protein sequence ID" value="MEA5257218.1"/>
    <property type="molecule type" value="Genomic_DNA"/>
</dbReference>
<dbReference type="InterPro" id="IPR036420">
    <property type="entry name" value="BRCT_dom_sf"/>
</dbReference>
<dbReference type="Gene3D" id="3.30.420.10">
    <property type="entry name" value="Ribonuclease H-like superfamily/Ribonuclease H"/>
    <property type="match status" value="1"/>
</dbReference>
<keyword evidence="2" id="KW-0540">Nuclease</keyword>
<dbReference type="InterPro" id="IPR012337">
    <property type="entry name" value="RNaseH-like_sf"/>
</dbReference>
<keyword evidence="2" id="KW-0269">Exonuclease</keyword>
<dbReference type="PANTHER" id="PTHR30231">
    <property type="entry name" value="DNA POLYMERASE III SUBUNIT EPSILON"/>
    <property type="match status" value="1"/>
</dbReference>
<organism evidence="2 3">
    <name type="scientific">Arcicella aquatica</name>
    <dbReference type="NCBI Taxonomy" id="217141"/>
    <lineage>
        <taxon>Bacteria</taxon>
        <taxon>Pseudomonadati</taxon>
        <taxon>Bacteroidota</taxon>
        <taxon>Cytophagia</taxon>
        <taxon>Cytophagales</taxon>
        <taxon>Flectobacillaceae</taxon>
        <taxon>Arcicella</taxon>
    </lineage>
</organism>
<dbReference type="SMART" id="SM00292">
    <property type="entry name" value="BRCT"/>
    <property type="match status" value="1"/>
</dbReference>
<dbReference type="GO" id="GO:0004527">
    <property type="term" value="F:exonuclease activity"/>
    <property type="evidence" value="ECO:0007669"/>
    <property type="project" value="UniProtKB-KW"/>
</dbReference>
<sequence>MNFVAIDFETANNFKGSACALGLVRVENGNIVERKEWMIKPTPFEMGFYQNQVHKIELKDLVDKPTFKEIWHELKPLLDNQLVIAHNASFDFGVLNSVCSHYNIQTAQFTPMCSIALSRMAWQGEIGYGLSYLVASKLENYTFNHHNALEDAEACAHLVLKVLDELSLASIEEIYQFKANNQAKKRSTGVSKKKKTLEIAINESHSNAFNGKEVVFTGTLEYFVRKDAQALIKRLGGSCSSGVSNRTNYVVIGQSDVYRVSQGYKSSKISMAEQLVAIGYKIKIITENEFIEMLSA</sequence>
<proteinExistence type="predicted"/>
<dbReference type="InterPro" id="IPR013520">
    <property type="entry name" value="Ribonucl_H"/>
</dbReference>
<keyword evidence="3" id="KW-1185">Reference proteome</keyword>
<name>A0ABU5QJI0_9BACT</name>
<dbReference type="InterPro" id="IPR001357">
    <property type="entry name" value="BRCT_dom"/>
</dbReference>
<dbReference type="CDD" id="cd06130">
    <property type="entry name" value="DNA_pol_III_epsilon_like"/>
    <property type="match status" value="1"/>
</dbReference>
<dbReference type="Proteomes" id="UP001304671">
    <property type="component" value="Unassembled WGS sequence"/>
</dbReference>
<evidence type="ECO:0000313" key="3">
    <source>
        <dbReference type="Proteomes" id="UP001304671"/>
    </source>
</evidence>
<dbReference type="CDD" id="cd17748">
    <property type="entry name" value="BRCT_DNA_ligase_like"/>
    <property type="match status" value="1"/>
</dbReference>
<accession>A0ABU5QJI0</accession>